<organism evidence="5 6">
    <name type="scientific">Oxylabes madagascariensis</name>
    <name type="common">white-throated Oxylabes</name>
    <dbReference type="NCBI Taxonomy" id="98144"/>
    <lineage>
        <taxon>Eukaryota</taxon>
        <taxon>Metazoa</taxon>
        <taxon>Chordata</taxon>
        <taxon>Craniata</taxon>
        <taxon>Vertebrata</taxon>
        <taxon>Euteleostomi</taxon>
        <taxon>Archelosauria</taxon>
        <taxon>Archosauria</taxon>
        <taxon>Dinosauria</taxon>
        <taxon>Saurischia</taxon>
        <taxon>Theropoda</taxon>
        <taxon>Coelurosauria</taxon>
        <taxon>Aves</taxon>
        <taxon>Neognathae</taxon>
        <taxon>Neoaves</taxon>
        <taxon>Telluraves</taxon>
        <taxon>Australaves</taxon>
        <taxon>Passeriformes</taxon>
        <taxon>Sylvioidea</taxon>
        <taxon>Timaliidae</taxon>
        <taxon>Oxylabes</taxon>
    </lineage>
</organism>
<evidence type="ECO:0000256" key="3">
    <source>
        <dbReference type="ARBA" id="ARBA00022825"/>
    </source>
</evidence>
<dbReference type="Pfam" id="PF00089">
    <property type="entry name" value="Trypsin"/>
    <property type="match status" value="1"/>
</dbReference>
<dbReference type="InterPro" id="IPR001254">
    <property type="entry name" value="Trypsin_dom"/>
</dbReference>
<dbReference type="PROSITE" id="PS00134">
    <property type="entry name" value="TRYPSIN_HIS"/>
    <property type="match status" value="1"/>
</dbReference>
<comment type="caution">
    <text evidence="5">The sequence shown here is derived from an EMBL/GenBank/DDBJ whole genome shotgun (WGS) entry which is preliminary data.</text>
</comment>
<dbReference type="PANTHER" id="PTHR24264:SF43">
    <property type="entry name" value="HEPATOCYTE GROWTH FACTOR ACTIVATOR"/>
    <property type="match status" value="1"/>
</dbReference>
<dbReference type="PANTHER" id="PTHR24264">
    <property type="entry name" value="TRYPSIN-RELATED"/>
    <property type="match status" value="1"/>
</dbReference>
<feature type="domain" description="Peptidase S1" evidence="4">
    <location>
        <begin position="2"/>
        <end position="244"/>
    </location>
</feature>
<dbReference type="PROSITE" id="PS50240">
    <property type="entry name" value="TRYPSIN_DOM"/>
    <property type="match status" value="1"/>
</dbReference>
<dbReference type="OrthoDB" id="9925451at2759"/>
<dbReference type="InterPro" id="IPR050127">
    <property type="entry name" value="Serine_Proteases_S1"/>
</dbReference>
<sequence>RIVGGSSSLPGSHPWTAAIYIGESFCGGSLVQTCWVVSAAHCFANSPLKSTIRVVLGQQIFNKTTDSLISTDATKELCPAENTVSKGNNYHMTLIKLKKNGQRCAVKSQFVQPICLPESDTVFPDQLKCQISGWGHKHENISGYSDVLQETLVPLIPEEKCRSPEIYGTELTENMFCAGYFDSKSDACQVMLGGDSGGPLACEKNDISYLYGIISWGDGCGRVNKPGVYTRVTNYVQWINEKIAP</sequence>
<dbReference type="EMBL" id="VYZR01121287">
    <property type="protein sequence ID" value="NXS02821.1"/>
    <property type="molecule type" value="Genomic_DNA"/>
</dbReference>
<dbReference type="InterPro" id="IPR009003">
    <property type="entry name" value="Peptidase_S1_PA"/>
</dbReference>
<dbReference type="PRINTS" id="PR00722">
    <property type="entry name" value="CHYMOTRYPSIN"/>
</dbReference>
<dbReference type="GO" id="GO:0031638">
    <property type="term" value="P:zymogen activation"/>
    <property type="evidence" value="ECO:0007669"/>
    <property type="project" value="TreeGrafter"/>
</dbReference>
<gene>
    <name evidence="5" type="primary">Hgfac</name>
    <name evidence="5" type="ORF">OXYMAD_R08034</name>
</gene>
<feature type="non-terminal residue" evidence="5">
    <location>
        <position position="1"/>
    </location>
</feature>
<keyword evidence="3" id="KW-0720">Serine protease</keyword>
<feature type="non-terminal residue" evidence="5">
    <location>
        <position position="245"/>
    </location>
</feature>
<dbReference type="GO" id="GO:0004252">
    <property type="term" value="F:serine-type endopeptidase activity"/>
    <property type="evidence" value="ECO:0007669"/>
    <property type="project" value="InterPro"/>
</dbReference>
<protein>
    <submittedName>
        <fullName evidence="5">HGFA factor</fullName>
    </submittedName>
</protein>
<dbReference type="GO" id="GO:0005791">
    <property type="term" value="C:rough endoplasmic reticulum"/>
    <property type="evidence" value="ECO:0007669"/>
    <property type="project" value="TreeGrafter"/>
</dbReference>
<evidence type="ECO:0000313" key="6">
    <source>
        <dbReference type="Proteomes" id="UP000570288"/>
    </source>
</evidence>
<dbReference type="GO" id="GO:0007596">
    <property type="term" value="P:blood coagulation"/>
    <property type="evidence" value="ECO:0007669"/>
    <property type="project" value="TreeGrafter"/>
</dbReference>
<keyword evidence="2" id="KW-0378">Hydrolase</keyword>
<keyword evidence="1" id="KW-0645">Protease</keyword>
<dbReference type="InterPro" id="IPR001314">
    <property type="entry name" value="Peptidase_S1A"/>
</dbReference>
<dbReference type="Gene3D" id="2.40.10.10">
    <property type="entry name" value="Trypsin-like serine proteases"/>
    <property type="match status" value="2"/>
</dbReference>
<evidence type="ECO:0000259" key="4">
    <source>
        <dbReference type="PROSITE" id="PS50240"/>
    </source>
</evidence>
<evidence type="ECO:0000256" key="1">
    <source>
        <dbReference type="ARBA" id="ARBA00022670"/>
    </source>
</evidence>
<dbReference type="SUPFAM" id="SSF50494">
    <property type="entry name" value="Trypsin-like serine proteases"/>
    <property type="match status" value="1"/>
</dbReference>
<dbReference type="InterPro" id="IPR018114">
    <property type="entry name" value="TRYPSIN_HIS"/>
</dbReference>
<dbReference type="AlphaFoldDB" id="A0A7L2R0S0"/>
<evidence type="ECO:0000256" key="2">
    <source>
        <dbReference type="ARBA" id="ARBA00022801"/>
    </source>
</evidence>
<accession>A0A7L2R0S0</accession>
<dbReference type="SMART" id="SM00020">
    <property type="entry name" value="Tryp_SPc"/>
    <property type="match status" value="1"/>
</dbReference>
<proteinExistence type="predicted"/>
<dbReference type="GO" id="GO:0005615">
    <property type="term" value="C:extracellular space"/>
    <property type="evidence" value="ECO:0007669"/>
    <property type="project" value="TreeGrafter"/>
</dbReference>
<evidence type="ECO:0000313" key="5">
    <source>
        <dbReference type="EMBL" id="NXS02821.1"/>
    </source>
</evidence>
<dbReference type="InterPro" id="IPR043504">
    <property type="entry name" value="Peptidase_S1_PA_chymotrypsin"/>
</dbReference>
<reference evidence="5 6" key="1">
    <citation type="submission" date="2019-09" db="EMBL/GenBank/DDBJ databases">
        <title>Bird 10,000 Genomes (B10K) Project - Family phase.</title>
        <authorList>
            <person name="Zhang G."/>
        </authorList>
    </citation>
    <scope>NUCLEOTIDE SEQUENCE [LARGE SCALE GENOMIC DNA]</scope>
    <source>
        <strain evidence="5">B10K-DU-002-81</strain>
    </source>
</reference>
<keyword evidence="6" id="KW-1185">Reference proteome</keyword>
<dbReference type="FunFam" id="2.40.10.10:FF:000061">
    <property type="entry name" value="Hepatocyte growth factor activator"/>
    <property type="match status" value="1"/>
</dbReference>
<dbReference type="Proteomes" id="UP000570288">
    <property type="component" value="Unassembled WGS sequence"/>
</dbReference>
<dbReference type="CDD" id="cd00190">
    <property type="entry name" value="Tryp_SPc"/>
    <property type="match status" value="1"/>
</dbReference>
<name>A0A7L2R0S0_9PASS</name>